<dbReference type="EMBL" id="JBHTAR010000011">
    <property type="protein sequence ID" value="MFC7199538.1"/>
    <property type="molecule type" value="Genomic_DNA"/>
</dbReference>
<gene>
    <name evidence="1" type="ORF">ACFQJ9_08950</name>
</gene>
<accession>A0ABD5Z3G3</accession>
<reference evidence="1 2" key="1">
    <citation type="journal article" date="2019" name="Int. J. Syst. Evol. Microbiol.">
        <title>The Global Catalogue of Microorganisms (GCM) 10K type strain sequencing project: providing services to taxonomists for standard genome sequencing and annotation.</title>
        <authorList>
            <consortium name="The Broad Institute Genomics Platform"/>
            <consortium name="The Broad Institute Genome Sequencing Center for Infectious Disease"/>
            <person name="Wu L."/>
            <person name="Ma J."/>
        </authorList>
    </citation>
    <scope>NUCLEOTIDE SEQUENCE [LARGE SCALE GENOMIC DNA]</scope>
    <source>
        <strain evidence="1 2">XZGYJ-43</strain>
    </source>
</reference>
<comment type="caution">
    <text evidence="1">The sequence shown here is derived from an EMBL/GenBank/DDBJ whole genome shotgun (WGS) entry which is preliminary data.</text>
</comment>
<evidence type="ECO:0000313" key="2">
    <source>
        <dbReference type="Proteomes" id="UP001596447"/>
    </source>
</evidence>
<dbReference type="Proteomes" id="UP001596447">
    <property type="component" value="Unassembled WGS sequence"/>
</dbReference>
<keyword evidence="2" id="KW-1185">Reference proteome</keyword>
<protein>
    <submittedName>
        <fullName evidence="1">Uncharacterized protein</fullName>
    </submittedName>
</protein>
<organism evidence="1 2">
    <name type="scientific">Halospeciosus flavus</name>
    <dbReference type="NCBI Taxonomy" id="3032283"/>
    <lineage>
        <taxon>Archaea</taxon>
        <taxon>Methanobacteriati</taxon>
        <taxon>Methanobacteriota</taxon>
        <taxon>Stenosarchaea group</taxon>
        <taxon>Halobacteria</taxon>
        <taxon>Halobacteriales</taxon>
        <taxon>Halobacteriaceae</taxon>
        <taxon>Halospeciosus</taxon>
    </lineage>
</organism>
<dbReference type="RefSeq" id="WP_279529467.1">
    <property type="nucleotide sequence ID" value="NZ_CP122312.1"/>
</dbReference>
<proteinExistence type="predicted"/>
<name>A0ABD5Z3G3_9EURY</name>
<sequence length="164" mass="18167">MSLSLAKCDCCDVNEYTTSVRGADTYRQFEFEDDFENLCNDCAEEQNTLTADTMGDAELIAAIVSDSIGYAGPYHAARHVSDYREGQSAIEAEGRRYGCWCERGSACFGNDLDALIESAVRHWGFKSDEERERLLAKVERWQEIESDDRLAGMALSLAAPVGGI</sequence>
<evidence type="ECO:0000313" key="1">
    <source>
        <dbReference type="EMBL" id="MFC7199538.1"/>
    </source>
</evidence>
<dbReference type="AlphaFoldDB" id="A0ABD5Z3G3"/>